<name>A0A9J6B8Z1_POLVA</name>
<comment type="caution">
    <text evidence="2">The sequence shown here is derived from an EMBL/GenBank/DDBJ whole genome shotgun (WGS) entry which is preliminary data.</text>
</comment>
<accession>A0A9J6B8Z1</accession>
<feature type="compositionally biased region" description="Low complexity" evidence="1">
    <location>
        <begin position="209"/>
        <end position="232"/>
    </location>
</feature>
<evidence type="ECO:0000256" key="1">
    <source>
        <dbReference type="SAM" id="MobiDB-lite"/>
    </source>
</evidence>
<evidence type="ECO:0000313" key="2">
    <source>
        <dbReference type="EMBL" id="KAG5666102.1"/>
    </source>
</evidence>
<organism evidence="2 3">
    <name type="scientific">Polypedilum vanderplanki</name>
    <name type="common">Sleeping chironomid midge</name>
    <dbReference type="NCBI Taxonomy" id="319348"/>
    <lineage>
        <taxon>Eukaryota</taxon>
        <taxon>Metazoa</taxon>
        <taxon>Ecdysozoa</taxon>
        <taxon>Arthropoda</taxon>
        <taxon>Hexapoda</taxon>
        <taxon>Insecta</taxon>
        <taxon>Pterygota</taxon>
        <taxon>Neoptera</taxon>
        <taxon>Endopterygota</taxon>
        <taxon>Diptera</taxon>
        <taxon>Nematocera</taxon>
        <taxon>Chironomoidea</taxon>
        <taxon>Chironomidae</taxon>
        <taxon>Chironominae</taxon>
        <taxon>Polypedilum</taxon>
        <taxon>Polypedilum</taxon>
    </lineage>
</organism>
<feature type="region of interest" description="Disordered" evidence="1">
    <location>
        <begin position="194"/>
        <end position="241"/>
    </location>
</feature>
<dbReference type="Proteomes" id="UP001107558">
    <property type="component" value="Unassembled WGS sequence"/>
</dbReference>
<evidence type="ECO:0000313" key="3">
    <source>
        <dbReference type="Proteomes" id="UP001107558"/>
    </source>
</evidence>
<reference evidence="2" key="1">
    <citation type="submission" date="2021-03" db="EMBL/GenBank/DDBJ databases">
        <title>Chromosome level genome of the anhydrobiotic midge Polypedilum vanderplanki.</title>
        <authorList>
            <person name="Yoshida Y."/>
            <person name="Kikawada T."/>
            <person name="Gusev O."/>
        </authorList>
    </citation>
    <scope>NUCLEOTIDE SEQUENCE</scope>
    <source>
        <strain evidence="2">NIAS01</strain>
        <tissue evidence="2">Whole body or cell culture</tissue>
    </source>
</reference>
<dbReference type="EMBL" id="JADBJN010000139">
    <property type="protein sequence ID" value="KAG5666102.1"/>
    <property type="molecule type" value="Genomic_DNA"/>
</dbReference>
<gene>
    <name evidence="2" type="ORF">PVAND_017733</name>
</gene>
<feature type="non-terminal residue" evidence="2">
    <location>
        <position position="1"/>
    </location>
</feature>
<keyword evidence="3" id="KW-1185">Reference proteome</keyword>
<protein>
    <submittedName>
        <fullName evidence="2">Uncharacterized protein</fullName>
    </submittedName>
</protein>
<proteinExistence type="predicted"/>
<dbReference type="AlphaFoldDB" id="A0A9J6B8Z1"/>
<sequence>MSPYESLNDEQKQKILNSSIIIDNAIVRIIDVDEIENALVTEEVLNSLTQQQIDAILSGQIIDLNDKLPSIAGSSQKKNQDIDEHATGLLQSRPVRGIVNDKYNDPRSDLHNEPIFQLLNENEKEKIRNSLVQVPGLNTILLRELVNNDETAYNCLSREEIDKMLKNELVVFFEQRQKALDHFLATKGAVECADPNEPRNGRGFIYQPSSSSSNSLSSGNNSSNENTNNEGNQRGDDNNSN</sequence>